<dbReference type="EMBL" id="UGHX01000001">
    <property type="protein sequence ID" value="STP10463.1"/>
    <property type="molecule type" value="Genomic_DNA"/>
</dbReference>
<gene>
    <name evidence="1" type="ORF">NCTC12219_00324</name>
</gene>
<proteinExistence type="predicted"/>
<protein>
    <submittedName>
        <fullName evidence="1">Uncharacterized protein</fullName>
    </submittedName>
</protein>
<sequence length="185" mass="21494">MLHMANVYRARFEADFSSIDTIIAWVESHIIMRESKLYHQPQWVGRGLNLDLAGDSKADLQVDSKINRIKILRKGRDKIALVLCEYVGNIIEHSILCLSKTQLYNGYKNNMKARKKYIECVLKVRATHFILESCYPFVLKSCYKRDELKIGKKGKKILKLMGAKSHYMIKRAKTPFVRSSLRVEI</sequence>
<name>A0A377JRQ8_9HELI</name>
<evidence type="ECO:0000313" key="2">
    <source>
        <dbReference type="Proteomes" id="UP000255103"/>
    </source>
</evidence>
<reference evidence="1 2" key="1">
    <citation type="submission" date="2018-06" db="EMBL/GenBank/DDBJ databases">
        <authorList>
            <consortium name="Pathogen Informatics"/>
            <person name="Doyle S."/>
        </authorList>
    </citation>
    <scope>NUCLEOTIDE SEQUENCE [LARGE SCALE GENOMIC DNA]</scope>
    <source>
        <strain evidence="1 2">NCTC12219</strain>
    </source>
</reference>
<evidence type="ECO:0000313" key="1">
    <source>
        <dbReference type="EMBL" id="STP10463.1"/>
    </source>
</evidence>
<dbReference type="AlphaFoldDB" id="A0A377JRQ8"/>
<accession>A0A377JRQ8</accession>
<organism evidence="1 2">
    <name type="scientific">Helicobacter cinaedi</name>
    <dbReference type="NCBI Taxonomy" id="213"/>
    <lineage>
        <taxon>Bacteria</taxon>
        <taxon>Pseudomonadati</taxon>
        <taxon>Campylobacterota</taxon>
        <taxon>Epsilonproteobacteria</taxon>
        <taxon>Campylobacterales</taxon>
        <taxon>Helicobacteraceae</taxon>
        <taxon>Helicobacter</taxon>
    </lineage>
</organism>
<dbReference type="Proteomes" id="UP000255103">
    <property type="component" value="Unassembled WGS sequence"/>
</dbReference>